<dbReference type="InterPro" id="IPR001810">
    <property type="entry name" value="F-box_dom"/>
</dbReference>
<dbReference type="Pfam" id="PF00646">
    <property type="entry name" value="F-box"/>
    <property type="match status" value="1"/>
</dbReference>
<dbReference type="EMBL" id="KN838768">
    <property type="protein sequence ID" value="KIJ95081.1"/>
    <property type="molecule type" value="Genomic_DNA"/>
</dbReference>
<gene>
    <name evidence="2" type="ORF">K443DRAFT_683327</name>
</gene>
<name>A0A0C9XBH0_9AGAR</name>
<evidence type="ECO:0000313" key="2">
    <source>
        <dbReference type="EMBL" id="KIJ95081.1"/>
    </source>
</evidence>
<dbReference type="SUPFAM" id="SSF81383">
    <property type="entry name" value="F-box domain"/>
    <property type="match status" value="1"/>
</dbReference>
<keyword evidence="3" id="KW-1185">Reference proteome</keyword>
<dbReference type="SMART" id="SM00256">
    <property type="entry name" value="FBOX"/>
    <property type="match status" value="1"/>
</dbReference>
<dbReference type="PROSITE" id="PS50181">
    <property type="entry name" value="FBOX"/>
    <property type="match status" value="1"/>
</dbReference>
<protein>
    <recommendedName>
        <fullName evidence="1">F-box domain-containing protein</fullName>
    </recommendedName>
</protein>
<feature type="domain" description="F-box" evidence="1">
    <location>
        <begin position="1"/>
        <end position="46"/>
    </location>
</feature>
<dbReference type="HOGENOM" id="CLU_033171_0_0_1"/>
<dbReference type="Gene3D" id="1.20.1280.50">
    <property type="match status" value="1"/>
</dbReference>
<organism evidence="2 3">
    <name type="scientific">Laccaria amethystina LaAM-08-1</name>
    <dbReference type="NCBI Taxonomy" id="1095629"/>
    <lineage>
        <taxon>Eukaryota</taxon>
        <taxon>Fungi</taxon>
        <taxon>Dikarya</taxon>
        <taxon>Basidiomycota</taxon>
        <taxon>Agaricomycotina</taxon>
        <taxon>Agaricomycetes</taxon>
        <taxon>Agaricomycetidae</taxon>
        <taxon>Agaricales</taxon>
        <taxon>Agaricineae</taxon>
        <taxon>Hydnangiaceae</taxon>
        <taxon>Laccaria</taxon>
    </lineage>
</organism>
<dbReference type="AlphaFoldDB" id="A0A0C9XBH0"/>
<dbReference type="STRING" id="1095629.A0A0C9XBH0"/>
<reference evidence="3" key="2">
    <citation type="submission" date="2015-01" db="EMBL/GenBank/DDBJ databases">
        <title>Evolutionary Origins and Diversification of the Mycorrhizal Mutualists.</title>
        <authorList>
            <consortium name="DOE Joint Genome Institute"/>
            <consortium name="Mycorrhizal Genomics Consortium"/>
            <person name="Kohler A."/>
            <person name="Kuo A."/>
            <person name="Nagy L.G."/>
            <person name="Floudas D."/>
            <person name="Copeland A."/>
            <person name="Barry K.W."/>
            <person name="Cichocki N."/>
            <person name="Veneault-Fourrey C."/>
            <person name="LaButti K."/>
            <person name="Lindquist E.A."/>
            <person name="Lipzen A."/>
            <person name="Lundell T."/>
            <person name="Morin E."/>
            <person name="Murat C."/>
            <person name="Riley R."/>
            <person name="Ohm R."/>
            <person name="Sun H."/>
            <person name="Tunlid A."/>
            <person name="Henrissat B."/>
            <person name="Grigoriev I.V."/>
            <person name="Hibbett D.S."/>
            <person name="Martin F."/>
        </authorList>
    </citation>
    <scope>NUCLEOTIDE SEQUENCE [LARGE SCALE GENOMIC DNA]</scope>
    <source>
        <strain evidence="3">LaAM-08-1</strain>
    </source>
</reference>
<evidence type="ECO:0000259" key="1">
    <source>
        <dbReference type="PROSITE" id="PS50181"/>
    </source>
</evidence>
<dbReference type="InterPro" id="IPR036047">
    <property type="entry name" value="F-box-like_dom_sf"/>
</dbReference>
<accession>A0A0C9XBH0</accession>
<dbReference type="Proteomes" id="UP000054477">
    <property type="component" value="Unassembled WGS sequence"/>
</dbReference>
<reference evidence="2 3" key="1">
    <citation type="submission" date="2014-04" db="EMBL/GenBank/DDBJ databases">
        <authorList>
            <consortium name="DOE Joint Genome Institute"/>
            <person name="Kuo A."/>
            <person name="Kohler A."/>
            <person name="Nagy L.G."/>
            <person name="Floudas D."/>
            <person name="Copeland A."/>
            <person name="Barry K.W."/>
            <person name="Cichocki N."/>
            <person name="Veneault-Fourrey C."/>
            <person name="LaButti K."/>
            <person name="Lindquist E.A."/>
            <person name="Lipzen A."/>
            <person name="Lundell T."/>
            <person name="Morin E."/>
            <person name="Murat C."/>
            <person name="Sun H."/>
            <person name="Tunlid A."/>
            <person name="Henrissat B."/>
            <person name="Grigoriev I.V."/>
            <person name="Hibbett D.S."/>
            <person name="Martin F."/>
            <person name="Nordberg H.P."/>
            <person name="Cantor M.N."/>
            <person name="Hua S.X."/>
        </authorList>
    </citation>
    <scope>NUCLEOTIDE SEQUENCE [LARGE SCALE GENOMIC DNA]</scope>
    <source>
        <strain evidence="2 3">LaAM-08-1</strain>
    </source>
</reference>
<evidence type="ECO:0000313" key="3">
    <source>
        <dbReference type="Proteomes" id="UP000054477"/>
    </source>
</evidence>
<proteinExistence type="predicted"/>
<dbReference type="OrthoDB" id="2688364at2759"/>
<sequence>MALELLPYDILLSILSLLSPKEIFNLRKTCRTLHSASQARTVWLTCLHHTCATQGIFLPTFPLEDMSIAQIEHAVLSPSLLSARIKKSPENQVVLPKRTQVIGPGSASTSSEPGESDAPACLQVCLVPGGRYLFARFAQPNGLSLWDLGLSSADPAPSSPLAVIEGPYDGIISTTPTPDGLGIRICTYFNSRSGNTHVSIHEFYPSKAEKGFERLGTLELKGILHIHSHSMQLFVALDHFQNVTVWDYHENTSTTWQLESIALEVLIVGEQIVLLHEEQIAVWDIPPLSRHANNSMVHEEVIHHSSKFEFYHIYTAMSMPTAFSVPSPWWPVSARDFYVGLVNPAQPTPEMFFYKFDQSAQLGYYMDTGNPSQAGRALSLPDDLDCRTLFGLRLCENDFCQRWQLHTDVMISLIPIPSSREERYTAITRSMYSDAMVDFDFCSASGRLAIATVVGQVRILDFLPPVRSM</sequence>